<dbReference type="PANTHER" id="PTHR14237">
    <property type="entry name" value="MOLYBDOPTERIN COFACTOR SULFURASE MOSC"/>
    <property type="match status" value="1"/>
</dbReference>
<dbReference type="SUPFAM" id="SSF53383">
    <property type="entry name" value="PLP-dependent transferases"/>
    <property type="match status" value="1"/>
</dbReference>
<organism evidence="1 2">
    <name type="scientific">Kingdonia uniflora</name>
    <dbReference type="NCBI Taxonomy" id="39325"/>
    <lineage>
        <taxon>Eukaryota</taxon>
        <taxon>Viridiplantae</taxon>
        <taxon>Streptophyta</taxon>
        <taxon>Embryophyta</taxon>
        <taxon>Tracheophyta</taxon>
        <taxon>Spermatophyta</taxon>
        <taxon>Magnoliopsida</taxon>
        <taxon>Ranunculales</taxon>
        <taxon>Circaeasteraceae</taxon>
        <taxon>Kingdonia</taxon>
    </lineage>
</organism>
<dbReference type="InterPro" id="IPR015422">
    <property type="entry name" value="PyrdxlP-dep_Trfase_small"/>
</dbReference>
<dbReference type="Proteomes" id="UP000541444">
    <property type="component" value="Unassembled WGS sequence"/>
</dbReference>
<dbReference type="Gene3D" id="3.90.1150.10">
    <property type="entry name" value="Aspartate Aminotransferase, domain 1"/>
    <property type="match status" value="1"/>
</dbReference>
<keyword evidence="2" id="KW-1185">Reference proteome</keyword>
<evidence type="ECO:0000313" key="2">
    <source>
        <dbReference type="Proteomes" id="UP000541444"/>
    </source>
</evidence>
<reference evidence="1 2" key="1">
    <citation type="journal article" date="2020" name="IScience">
        <title>Genome Sequencing of the Endangered Kingdonia uniflora (Circaeasteraceae, Ranunculales) Reveals Potential Mechanisms of Evolutionary Specialization.</title>
        <authorList>
            <person name="Sun Y."/>
            <person name="Deng T."/>
            <person name="Zhang A."/>
            <person name="Moore M.J."/>
            <person name="Landis J.B."/>
            <person name="Lin N."/>
            <person name="Zhang H."/>
            <person name="Zhang X."/>
            <person name="Huang J."/>
            <person name="Zhang X."/>
            <person name="Sun H."/>
            <person name="Wang H."/>
        </authorList>
    </citation>
    <scope>NUCLEOTIDE SEQUENCE [LARGE SCALE GENOMIC DNA]</scope>
    <source>
        <strain evidence="1">TB1705</strain>
        <tissue evidence="1">Leaf</tissue>
    </source>
</reference>
<gene>
    <name evidence="1" type="ORF">GIB67_026151</name>
</gene>
<dbReference type="Gene3D" id="3.40.640.10">
    <property type="entry name" value="Type I PLP-dependent aspartate aminotransferase-like (Major domain)"/>
    <property type="match status" value="1"/>
</dbReference>
<sequence>MQSSPCLREACFHACCLTPLRSPNPPDPMPKSSGFNAARVDFAATTASSLFPNTQFTNHESLPSLTESFSHFTKAYPLYSQTEQTDQIRSKEYYHLSLSNHVCLDYVGLGLFSNLQQQEEFSLVASSSSFLPPRNLEFPAFDIRYKSVSLSSEVLYGGQESELESGMKKRIMDFLHISPTDYAMVFTVNRTSAFKLLSESYPFQSNKKLLTVYDYKSEAVEAMINNSQKRGAKIKSAEFSWPGMRIQSKKLRNMVTSKRKKGLFVFPVLSKITGTRYSYRWMTLAQENGWHVALDICALGPKEMDTLGLSLFRPDFLICSFYKVFGEDPSGFGCLFVKRSSASILEASTTARSIGIVSLVPANISSQLSDDFSGTDMEMKQITKLSSREDLVVRSSFSGPVPAQIEELEYSETSEMQKESLSSDIEDLEEVMDSPELENSETSTIESDSSLKVACRGLDDADSLGLIVISNRARCLINWFVRGLMKLQHPHSENGLPLVKIYGPKIKFDRGPAVAFNVFDWKGEKVEPVLVQKLADRNNISLSCGFLHNIWFSDIYEEEKEIVLETKSYGMAKTVRNKRKEVELGITVVTASLGFLANFEDVYRLWAFVAQFLDADFVEKARWRYMALNQKIVEV</sequence>
<dbReference type="OrthoDB" id="10264306at2759"/>
<dbReference type="EMBL" id="JACGCM010001798">
    <property type="protein sequence ID" value="KAF6149295.1"/>
    <property type="molecule type" value="Genomic_DNA"/>
</dbReference>
<comment type="caution">
    <text evidence="1">The sequence shown here is derived from an EMBL/GenBank/DDBJ whole genome shotgun (WGS) entry which is preliminary data.</text>
</comment>
<protein>
    <recommendedName>
        <fullName evidence="3">Molybdenum cofactor sulfurase</fullName>
    </recommendedName>
</protein>
<dbReference type="AlphaFoldDB" id="A0A7J7M338"/>
<accession>A0A7J7M338</accession>
<dbReference type="PANTHER" id="PTHR14237:SF88">
    <property type="entry name" value="PYRIDOXAL PHOSPHATE (PLP)-DEPENDENT TRANSFERASES SUPERFAMILY PROTEIN"/>
    <property type="match status" value="1"/>
</dbReference>
<dbReference type="InterPro" id="IPR015424">
    <property type="entry name" value="PyrdxlP-dep_Trfase"/>
</dbReference>
<proteinExistence type="predicted"/>
<evidence type="ECO:0008006" key="3">
    <source>
        <dbReference type="Google" id="ProtNLM"/>
    </source>
</evidence>
<name>A0A7J7M338_9MAGN</name>
<evidence type="ECO:0000313" key="1">
    <source>
        <dbReference type="EMBL" id="KAF6149295.1"/>
    </source>
</evidence>
<dbReference type="InterPro" id="IPR015421">
    <property type="entry name" value="PyrdxlP-dep_Trfase_major"/>
</dbReference>